<gene>
    <name evidence="2" type="ORF">HMPREF0762_00433</name>
</gene>
<dbReference type="Pfam" id="PF12697">
    <property type="entry name" value="Abhydrolase_6"/>
    <property type="match status" value="1"/>
</dbReference>
<dbReference type="EMBL" id="ACUX02000005">
    <property type="protein sequence ID" value="EEZ61799.1"/>
    <property type="molecule type" value="Genomic_DNA"/>
</dbReference>
<feature type="domain" description="AB hydrolase-1" evidence="1">
    <location>
        <begin position="28"/>
        <end position="262"/>
    </location>
</feature>
<dbReference type="Gene3D" id="3.40.50.1820">
    <property type="entry name" value="alpha/beta hydrolase"/>
    <property type="match status" value="1"/>
</dbReference>
<evidence type="ECO:0000313" key="3">
    <source>
        <dbReference type="Proteomes" id="UP000006001"/>
    </source>
</evidence>
<comment type="caution">
    <text evidence="2">The sequence shown here is derived from an EMBL/GenBank/DDBJ whole genome shotgun (WGS) entry which is preliminary data.</text>
</comment>
<name>D0WFB5_SLAES</name>
<keyword evidence="3" id="KW-1185">Reference proteome</keyword>
<dbReference type="AlphaFoldDB" id="D0WFB5"/>
<dbReference type="STRING" id="649764.HMPREF0762_00433"/>
<proteinExistence type="predicted"/>
<dbReference type="GO" id="GO:0016787">
    <property type="term" value="F:hydrolase activity"/>
    <property type="evidence" value="ECO:0007669"/>
    <property type="project" value="UniProtKB-KW"/>
</dbReference>
<dbReference type="eggNOG" id="COG2267">
    <property type="taxonomic scope" value="Bacteria"/>
</dbReference>
<protein>
    <submittedName>
        <fullName evidence="2">Hydrolase, alpha/beta domain protein</fullName>
    </submittedName>
</protein>
<dbReference type="InterPro" id="IPR029058">
    <property type="entry name" value="AB_hydrolase_fold"/>
</dbReference>
<dbReference type="GO" id="GO:0016020">
    <property type="term" value="C:membrane"/>
    <property type="evidence" value="ECO:0007669"/>
    <property type="project" value="TreeGrafter"/>
</dbReference>
<reference evidence="2" key="1">
    <citation type="submission" date="2009-10" db="EMBL/GenBank/DDBJ databases">
        <authorList>
            <person name="Weinstock G."/>
            <person name="Sodergren E."/>
            <person name="Clifton S."/>
            <person name="Fulton L."/>
            <person name="Fulton B."/>
            <person name="Courtney L."/>
            <person name="Fronick C."/>
            <person name="Harrison M."/>
            <person name="Strong C."/>
            <person name="Farmer C."/>
            <person name="Delahaunty K."/>
            <person name="Markovic C."/>
            <person name="Hall O."/>
            <person name="Minx P."/>
            <person name="Tomlinson C."/>
            <person name="Mitreva M."/>
            <person name="Nelson J."/>
            <person name="Hou S."/>
            <person name="Wollam A."/>
            <person name="Pepin K.H."/>
            <person name="Johnson M."/>
            <person name="Bhonagiri V."/>
            <person name="Nash W.E."/>
            <person name="Warren W."/>
            <person name="Chinwalla A."/>
            <person name="Mardis E.R."/>
            <person name="Wilson R.K."/>
        </authorList>
    </citation>
    <scope>NUCLEOTIDE SEQUENCE [LARGE SCALE GENOMIC DNA]</scope>
    <source>
        <strain evidence="2">ATCC 700122</strain>
    </source>
</reference>
<dbReference type="InterPro" id="IPR000073">
    <property type="entry name" value="AB_hydrolase_1"/>
</dbReference>
<dbReference type="PANTHER" id="PTHR43798">
    <property type="entry name" value="MONOACYLGLYCEROL LIPASE"/>
    <property type="match status" value="1"/>
</dbReference>
<dbReference type="PANTHER" id="PTHR43798:SF33">
    <property type="entry name" value="HYDROLASE, PUTATIVE (AFU_ORTHOLOGUE AFUA_2G14860)-RELATED"/>
    <property type="match status" value="1"/>
</dbReference>
<keyword evidence="2" id="KW-0378">Hydrolase</keyword>
<dbReference type="Proteomes" id="UP000006001">
    <property type="component" value="Unassembled WGS sequence"/>
</dbReference>
<evidence type="ECO:0000313" key="2">
    <source>
        <dbReference type="EMBL" id="EEZ61799.1"/>
    </source>
</evidence>
<organism evidence="2 3">
    <name type="scientific">Slackia exigua (strain ATCC 700122 / DSM 15923 / CIP 105133 / JCM 11022 / KCTC 5966 / S-7)</name>
    <dbReference type="NCBI Taxonomy" id="649764"/>
    <lineage>
        <taxon>Bacteria</taxon>
        <taxon>Bacillati</taxon>
        <taxon>Actinomycetota</taxon>
        <taxon>Coriobacteriia</taxon>
        <taxon>Eggerthellales</taxon>
        <taxon>Eggerthellaceae</taxon>
        <taxon>Slackia</taxon>
    </lineage>
</organism>
<dbReference type="InterPro" id="IPR050266">
    <property type="entry name" value="AB_hydrolase_sf"/>
</dbReference>
<dbReference type="HOGENOM" id="CLU_020336_50_1_11"/>
<evidence type="ECO:0000259" key="1">
    <source>
        <dbReference type="Pfam" id="PF12697"/>
    </source>
</evidence>
<sequence length="272" mass="30499">MVERELAVEDGMVHYWTTSSPDQVRPWMVFLPGLSADHTLFNPQFAHFAQRWNLVVWDAPSHGLSRPWSRRLDLDEMAEVLRAILGACGASSPVLVGQSLGGYVAQAFIDLHPGCAAAFVSVDSSPMQRRYYKRWHLAILRHMEGLCLLWGTGRFLRDQMAKACSTTEHGRRNMLAQIERYSRHELCALLGDGFRALSDAVAKNRAYRIDCPLMIVCGSKDAAGFVKTYDKEWSRETGVPITWVEGAGHNANVDDPAFVNAAIDRFLESVLF</sequence>
<dbReference type="SUPFAM" id="SSF53474">
    <property type="entry name" value="alpha/beta-Hydrolases"/>
    <property type="match status" value="1"/>
</dbReference>
<accession>D0WFB5</accession>